<gene>
    <name evidence="2" type="ORF">BLA60_03705</name>
</gene>
<dbReference type="EMBL" id="MSIF01000001">
    <property type="protein sequence ID" value="OLF14250.1"/>
    <property type="molecule type" value="Genomic_DNA"/>
</dbReference>
<dbReference type="InterPro" id="IPR002575">
    <property type="entry name" value="Aminoglycoside_PTrfase"/>
</dbReference>
<dbReference type="Gene3D" id="3.90.1200.10">
    <property type="match status" value="1"/>
</dbReference>
<evidence type="ECO:0000313" key="2">
    <source>
        <dbReference type="EMBL" id="OLF14250.1"/>
    </source>
</evidence>
<dbReference type="Pfam" id="PF01636">
    <property type="entry name" value="APH"/>
    <property type="match status" value="1"/>
</dbReference>
<dbReference type="RefSeq" id="WP_075131196.1">
    <property type="nucleotide sequence ID" value="NZ_MSIF01000001.1"/>
</dbReference>
<dbReference type="InterPro" id="IPR011009">
    <property type="entry name" value="Kinase-like_dom_sf"/>
</dbReference>
<name>A0A7Z0WS24_9PSEU</name>
<protein>
    <recommendedName>
        <fullName evidence="1">Aminoglycoside phosphotransferase domain-containing protein</fullName>
    </recommendedName>
</protein>
<keyword evidence="3" id="KW-1185">Reference proteome</keyword>
<feature type="domain" description="Aminoglycoside phosphotransferase" evidence="1">
    <location>
        <begin position="36"/>
        <end position="208"/>
    </location>
</feature>
<dbReference type="Proteomes" id="UP000185696">
    <property type="component" value="Unassembled WGS sequence"/>
</dbReference>
<evidence type="ECO:0000259" key="1">
    <source>
        <dbReference type="Pfam" id="PF01636"/>
    </source>
</evidence>
<dbReference type="AlphaFoldDB" id="A0A7Z0WS24"/>
<proteinExistence type="predicted"/>
<organism evidence="2 3">
    <name type="scientific">Actinophytocola xinjiangensis</name>
    <dbReference type="NCBI Taxonomy" id="485602"/>
    <lineage>
        <taxon>Bacteria</taxon>
        <taxon>Bacillati</taxon>
        <taxon>Actinomycetota</taxon>
        <taxon>Actinomycetes</taxon>
        <taxon>Pseudonocardiales</taxon>
        <taxon>Pseudonocardiaceae</taxon>
    </lineage>
</organism>
<reference evidence="2 3" key="1">
    <citation type="submission" date="2016-12" db="EMBL/GenBank/DDBJ databases">
        <title>The draft genome sequence of Actinophytocola xinjiangensis.</title>
        <authorList>
            <person name="Wang W."/>
            <person name="Yuan L."/>
        </authorList>
    </citation>
    <scope>NUCLEOTIDE SEQUENCE [LARGE SCALE GENOMIC DNA]</scope>
    <source>
        <strain evidence="2 3">CGMCC 4.4663</strain>
    </source>
</reference>
<accession>A0A7Z0WS24</accession>
<evidence type="ECO:0000313" key="3">
    <source>
        <dbReference type="Proteomes" id="UP000185696"/>
    </source>
</evidence>
<comment type="caution">
    <text evidence="2">The sequence shown here is derived from an EMBL/GenBank/DDBJ whole genome shotgun (WGS) entry which is preliminary data.</text>
</comment>
<dbReference type="PIRSF" id="PIRSF000707">
    <property type="entry name" value="Hygromycin-B_kinase"/>
    <property type="match status" value="1"/>
</dbReference>
<dbReference type="InterPro" id="IPR016259">
    <property type="entry name" value="Hygromycin-B_Kinase"/>
</dbReference>
<dbReference type="SUPFAM" id="SSF56112">
    <property type="entry name" value="Protein kinase-like (PK-like)"/>
    <property type="match status" value="1"/>
</dbReference>
<sequence>MTPVDGTALPAALRVARRLTGDLRQVRAHRGGNTVVVLVGDLVVRVGNNWPLSVDLEARCCAAALAGGVPAPRIVELGECLGNAYLVYRRMTGWPPEDVDAVRHAGAVLGRLHDIDPVDFPIEQSSQPRRRRRHELAAAAVDRCVPRPARRWVEGLLAAARADWANRHDTATHGDFRGVNLLASQRRVVGVLDWSDVRRASPESDLGQVEPRHLRSLLDGYREQTAREVDLDLVAGHSLARFLALESTGVVRPGHARRAVRWWRGAGIISTTVRGR</sequence>